<accession>A0A0E9Q5I5</accession>
<name>A0A0E9Q5I5_ANGAN</name>
<organism evidence="1">
    <name type="scientific">Anguilla anguilla</name>
    <name type="common">European freshwater eel</name>
    <name type="synonym">Muraena anguilla</name>
    <dbReference type="NCBI Taxonomy" id="7936"/>
    <lineage>
        <taxon>Eukaryota</taxon>
        <taxon>Metazoa</taxon>
        <taxon>Chordata</taxon>
        <taxon>Craniata</taxon>
        <taxon>Vertebrata</taxon>
        <taxon>Euteleostomi</taxon>
        <taxon>Actinopterygii</taxon>
        <taxon>Neopterygii</taxon>
        <taxon>Teleostei</taxon>
        <taxon>Anguilliformes</taxon>
        <taxon>Anguillidae</taxon>
        <taxon>Anguilla</taxon>
    </lineage>
</organism>
<reference evidence="1" key="1">
    <citation type="submission" date="2014-11" db="EMBL/GenBank/DDBJ databases">
        <authorList>
            <person name="Amaro Gonzalez C."/>
        </authorList>
    </citation>
    <scope>NUCLEOTIDE SEQUENCE</scope>
</reference>
<dbReference type="AlphaFoldDB" id="A0A0E9Q5I5"/>
<dbReference type="EMBL" id="GBXM01097224">
    <property type="protein sequence ID" value="JAH11353.1"/>
    <property type="molecule type" value="Transcribed_RNA"/>
</dbReference>
<sequence>MVSVRFTYIKISEGIPCISSE</sequence>
<protein>
    <submittedName>
        <fullName evidence="1">Uncharacterized protein</fullName>
    </submittedName>
</protein>
<evidence type="ECO:0000313" key="1">
    <source>
        <dbReference type="EMBL" id="JAH11353.1"/>
    </source>
</evidence>
<reference evidence="1" key="2">
    <citation type="journal article" date="2015" name="Fish Shellfish Immunol.">
        <title>Early steps in the European eel (Anguilla anguilla)-Vibrio vulnificus interaction in the gills: Role of the RtxA13 toxin.</title>
        <authorList>
            <person name="Callol A."/>
            <person name="Pajuelo D."/>
            <person name="Ebbesson L."/>
            <person name="Teles M."/>
            <person name="MacKenzie S."/>
            <person name="Amaro C."/>
        </authorList>
    </citation>
    <scope>NUCLEOTIDE SEQUENCE</scope>
</reference>
<proteinExistence type="predicted"/>
<dbReference type="EMBL" id="GBXM01096148">
    <property type="protein sequence ID" value="JAH12429.1"/>
    <property type="molecule type" value="Transcribed_RNA"/>
</dbReference>